<keyword evidence="2 3" id="KW-0663">Pyridoxal phosphate</keyword>
<comment type="cofactor">
    <cofactor evidence="1 3 5">
        <name>pyridoxal 5'-phosphate</name>
        <dbReference type="ChEBI" id="CHEBI:597326"/>
    </cofactor>
</comment>
<dbReference type="GO" id="GO:0019346">
    <property type="term" value="P:transsulfuration"/>
    <property type="evidence" value="ECO:0007669"/>
    <property type="project" value="InterPro"/>
</dbReference>
<keyword evidence="3" id="KW-0486">Methionine biosynthesis</keyword>
<dbReference type="InterPro" id="IPR015424">
    <property type="entry name" value="PyrdxlP-dep_Trfase"/>
</dbReference>
<evidence type="ECO:0000313" key="7">
    <source>
        <dbReference type="EMBL" id="SCC81751.1"/>
    </source>
</evidence>
<dbReference type="GO" id="GO:0016765">
    <property type="term" value="F:transferase activity, transferring alkyl or aryl (other than methyl) groups"/>
    <property type="evidence" value="ECO:0007669"/>
    <property type="project" value="UniProtKB-UniRule"/>
</dbReference>
<dbReference type="UniPathway" id="UPA00051">
    <property type="reaction ID" value="UER00449"/>
</dbReference>
<dbReference type="PANTHER" id="PTHR11808:SF80">
    <property type="entry name" value="CYSTATHIONINE GAMMA-LYASE"/>
    <property type="match status" value="1"/>
</dbReference>
<dbReference type="Proteomes" id="UP000182800">
    <property type="component" value="Unassembled WGS sequence"/>
</dbReference>
<dbReference type="NCBIfam" id="TIGR01325">
    <property type="entry name" value="O_suc_HS_sulf"/>
    <property type="match status" value="1"/>
</dbReference>
<dbReference type="OrthoDB" id="9805807at2"/>
<dbReference type="Proteomes" id="UP000050497">
    <property type="component" value="Unassembled WGS sequence"/>
</dbReference>
<evidence type="ECO:0000313" key="9">
    <source>
        <dbReference type="Proteomes" id="UP000182800"/>
    </source>
</evidence>
<evidence type="ECO:0000256" key="3">
    <source>
        <dbReference type="HAMAP-Rule" id="MF_02056"/>
    </source>
</evidence>
<dbReference type="InterPro" id="IPR006234">
    <property type="entry name" value="O-succ-hSer_sulfhydrylase"/>
</dbReference>
<dbReference type="GO" id="GO:0016846">
    <property type="term" value="F:carbon-sulfur lyase activity"/>
    <property type="evidence" value="ECO:0007669"/>
    <property type="project" value="TreeGrafter"/>
</dbReference>
<dbReference type="SUPFAM" id="SSF53383">
    <property type="entry name" value="PLP-dependent transferases"/>
    <property type="match status" value="1"/>
</dbReference>
<gene>
    <name evidence="3 6" type="primary">metZ</name>
    <name evidence="7" type="ORF">GA0071312_2712</name>
    <name evidence="6" type="ORF">HLUCCO17_07495</name>
</gene>
<keyword evidence="9" id="KW-1185">Reference proteome</keyword>
<evidence type="ECO:0000313" key="8">
    <source>
        <dbReference type="Proteomes" id="UP000050497"/>
    </source>
</evidence>
<dbReference type="PANTHER" id="PTHR11808">
    <property type="entry name" value="TRANS-SULFURATION ENZYME FAMILY MEMBER"/>
    <property type="match status" value="1"/>
</dbReference>
<accession>A0A0P7Y3X1</accession>
<dbReference type="GO" id="GO:0005737">
    <property type="term" value="C:cytoplasm"/>
    <property type="evidence" value="ECO:0007669"/>
    <property type="project" value="TreeGrafter"/>
</dbReference>
<dbReference type="PATRIC" id="fig|1653334.4.peg.2576"/>
<dbReference type="GO" id="GO:0071268">
    <property type="term" value="P:homocysteine biosynthetic process"/>
    <property type="evidence" value="ECO:0007669"/>
    <property type="project" value="InterPro"/>
</dbReference>
<keyword evidence="3" id="KW-0808">Transferase</keyword>
<sequence length="413" mass="44436">MPVDSPFDDERTEVAVGSGLTDHLHPETLAVHAGGMRTPFGETSEALFLTQGFVYPDMESAERRFAGEDPDGFIYSRFSNPTVAMFEQRMATLDGAEAARATGTGMAAVAAALLGYLKAGDHVITSRVLFGSCAVILGEILPKFGVESTFIDGTRPENWRAALRPNTRAFFIESPANPTTELIDIAETAEIAHEAGAILIVDNALGTPLIQNPLQHGADVVTYSATKHIDGQGRCLGGLVLASEEFIETHLKNYLRHTGPALSPFNAWVLLKGLETLPLRIARQARNARALADALKRLRGVSQVLYPGLPDNPQAAIFKKQMKSGGSVLAFELEGGKEAAFRFGKALELVRISNNFGDAKSLVTHPATTTHQRFSREEREAIGISEGMLRLSAGLEHQGDLINDVVSAVKAAH</sequence>
<dbReference type="EMBL" id="LJSX01000009">
    <property type="protein sequence ID" value="KPQ11220.1"/>
    <property type="molecule type" value="Genomic_DNA"/>
</dbReference>
<name>A0A0P7Y3X1_9HYPH</name>
<dbReference type="GO" id="GO:0071266">
    <property type="term" value="P:'de novo' L-methionine biosynthetic process"/>
    <property type="evidence" value="ECO:0007669"/>
    <property type="project" value="UniProtKB-UniRule"/>
</dbReference>
<comment type="caution">
    <text evidence="6">The sequence shown here is derived from an EMBL/GenBank/DDBJ whole genome shotgun (WGS) entry which is preliminary data.</text>
</comment>
<evidence type="ECO:0000256" key="1">
    <source>
        <dbReference type="ARBA" id="ARBA00001933"/>
    </source>
</evidence>
<dbReference type="FunFam" id="3.40.640.10:FF:000046">
    <property type="entry name" value="Cystathionine gamma-lyase"/>
    <property type="match status" value="1"/>
</dbReference>
<dbReference type="PIRSF" id="PIRSF001434">
    <property type="entry name" value="CGS"/>
    <property type="match status" value="1"/>
</dbReference>
<dbReference type="AlphaFoldDB" id="A0A0P7Y3X1"/>
<dbReference type="CDD" id="cd00614">
    <property type="entry name" value="CGS_like"/>
    <property type="match status" value="1"/>
</dbReference>
<evidence type="ECO:0000256" key="2">
    <source>
        <dbReference type="ARBA" id="ARBA00022898"/>
    </source>
</evidence>
<comment type="pathway">
    <text evidence="3">Amino-acid biosynthesis; L-methionine biosynthesis via de novo pathway; L-homocysteine from O-succinyl-L-homoserine: step 1/1.</text>
</comment>
<dbReference type="InterPro" id="IPR015422">
    <property type="entry name" value="PyrdxlP-dep_Trfase_small"/>
</dbReference>
<dbReference type="RefSeq" id="WP_083204571.1">
    <property type="nucleotide sequence ID" value="NZ_FMBM01000002.1"/>
</dbReference>
<dbReference type="GO" id="GO:0030170">
    <property type="term" value="F:pyridoxal phosphate binding"/>
    <property type="evidence" value="ECO:0007669"/>
    <property type="project" value="UniProtKB-UniRule"/>
</dbReference>
<comment type="subunit">
    <text evidence="3">Homotetramer.</text>
</comment>
<dbReference type="Pfam" id="PF01053">
    <property type="entry name" value="Cys_Met_Meta_PP"/>
    <property type="match status" value="1"/>
</dbReference>
<dbReference type="InterPro" id="IPR000277">
    <property type="entry name" value="Cys/Met-Metab_PyrdxlP-dep_enz"/>
</dbReference>
<comment type="function">
    <text evidence="3">Catalyzes the formation of L-homocysteine from O-succinyl-L-homoserine (OSHS) and hydrogen sulfide.</text>
</comment>
<organism evidence="6 8">
    <name type="scientific">Saliniramus fredricksonii</name>
    <dbReference type="NCBI Taxonomy" id="1653334"/>
    <lineage>
        <taxon>Bacteria</taxon>
        <taxon>Pseudomonadati</taxon>
        <taxon>Pseudomonadota</taxon>
        <taxon>Alphaproteobacteria</taxon>
        <taxon>Hyphomicrobiales</taxon>
        <taxon>Salinarimonadaceae</taxon>
        <taxon>Saliniramus</taxon>
    </lineage>
</organism>
<dbReference type="HAMAP" id="MF_02056">
    <property type="entry name" value="MetZ"/>
    <property type="match status" value="1"/>
</dbReference>
<dbReference type="Gene3D" id="3.90.1150.10">
    <property type="entry name" value="Aspartate Aminotransferase, domain 1"/>
    <property type="match status" value="1"/>
</dbReference>
<dbReference type="STRING" id="1653334.GA0071312_2712"/>
<comment type="similarity">
    <text evidence="3">Belongs to the trans-sulfuration enzymes family. MetZ subfamily.</text>
</comment>
<protein>
    <recommendedName>
        <fullName evidence="3">O-succinylhomoserine sulfhydrylase</fullName>
        <shortName evidence="3">OSH sulfhydrylase</shortName>
        <shortName evidence="3">OSHS sulfhydrylase</shortName>
        <ecNumber evidence="3">2.5.1.-</ecNumber>
    </recommendedName>
</protein>
<evidence type="ECO:0000313" key="6">
    <source>
        <dbReference type="EMBL" id="KPQ11220.1"/>
    </source>
</evidence>
<dbReference type="InterPro" id="IPR015421">
    <property type="entry name" value="PyrdxlP-dep_Trfase_major"/>
</dbReference>
<dbReference type="EC" id="2.5.1.-" evidence="3"/>
<comment type="catalytic activity">
    <reaction evidence="3">
        <text>O-succinyl-L-homoserine + hydrogen sulfide = L-homocysteine + succinate</text>
        <dbReference type="Rhea" id="RHEA:27826"/>
        <dbReference type="ChEBI" id="CHEBI:29919"/>
        <dbReference type="ChEBI" id="CHEBI:30031"/>
        <dbReference type="ChEBI" id="CHEBI:57661"/>
        <dbReference type="ChEBI" id="CHEBI:58199"/>
    </reaction>
</comment>
<keyword evidence="3" id="KW-0028">Amino-acid biosynthesis</keyword>
<reference evidence="6 8" key="1">
    <citation type="submission" date="2015-09" db="EMBL/GenBank/DDBJ databases">
        <title>Identification and resolution of microdiversity through metagenomic sequencing of parallel consortia.</title>
        <authorList>
            <person name="Nelson W.C."/>
            <person name="Romine M.F."/>
            <person name="Lindemann S.R."/>
        </authorList>
    </citation>
    <scope>NUCLEOTIDE SEQUENCE [LARGE SCALE GENOMIC DNA]</scope>
    <source>
        <strain evidence="6">HL-109</strain>
    </source>
</reference>
<dbReference type="EMBL" id="FMBM01000002">
    <property type="protein sequence ID" value="SCC81751.1"/>
    <property type="molecule type" value="Genomic_DNA"/>
</dbReference>
<proteinExistence type="inferred from homology"/>
<evidence type="ECO:0000256" key="4">
    <source>
        <dbReference type="PIRSR" id="PIRSR001434-2"/>
    </source>
</evidence>
<dbReference type="Gene3D" id="3.40.640.10">
    <property type="entry name" value="Type I PLP-dependent aspartate aminotransferase-like (Major domain)"/>
    <property type="match status" value="1"/>
</dbReference>
<reference evidence="7 9" key="2">
    <citation type="submission" date="2016-08" db="EMBL/GenBank/DDBJ databases">
        <authorList>
            <person name="Varghese N."/>
            <person name="Submissions Spin"/>
        </authorList>
    </citation>
    <scope>NUCLEOTIDE SEQUENCE [LARGE SCALE GENOMIC DNA]</scope>
    <source>
        <strain evidence="7 9">HL-109</strain>
    </source>
</reference>
<evidence type="ECO:0000256" key="5">
    <source>
        <dbReference type="RuleBase" id="RU362118"/>
    </source>
</evidence>
<feature type="modified residue" description="N6-(pyridoxal phosphate)lysine" evidence="3 4">
    <location>
        <position position="227"/>
    </location>
</feature>